<keyword evidence="1" id="KW-0175">Coiled coil</keyword>
<dbReference type="AlphaFoldDB" id="A0A8T0TQY2"/>
<name>A0A8T0TQY2_PANVG</name>
<feature type="region of interest" description="Disordered" evidence="2">
    <location>
        <begin position="1"/>
        <end position="23"/>
    </location>
</feature>
<evidence type="ECO:0000313" key="3">
    <source>
        <dbReference type="EMBL" id="KAG2611465.1"/>
    </source>
</evidence>
<evidence type="ECO:0000256" key="2">
    <source>
        <dbReference type="SAM" id="MobiDB-lite"/>
    </source>
</evidence>
<sequence length="154" mass="16852">MYAAPEGPSVAQTAVGRRHREPAMTVQQGVPVPAIGKAESGWIGPASPNTDRLDQIIQKYQKHADSHGSVVEVVREIKAAMDRDKKLFEELKEEVEALTVELDSFKKQQQEQEVGRVISGVLSFFPVSEAIKSMLADLLTHILVRSCRDTGASG</sequence>
<evidence type="ECO:0000313" key="4">
    <source>
        <dbReference type="Proteomes" id="UP000823388"/>
    </source>
</evidence>
<protein>
    <submittedName>
        <fullName evidence="3">Uncharacterized protein</fullName>
    </submittedName>
</protein>
<gene>
    <name evidence="3" type="ORF">PVAP13_4KG361205</name>
</gene>
<comment type="caution">
    <text evidence="3">The sequence shown here is derived from an EMBL/GenBank/DDBJ whole genome shotgun (WGS) entry which is preliminary data.</text>
</comment>
<proteinExistence type="predicted"/>
<keyword evidence="4" id="KW-1185">Reference proteome</keyword>
<dbReference type="Proteomes" id="UP000823388">
    <property type="component" value="Chromosome 4K"/>
</dbReference>
<reference evidence="3" key="1">
    <citation type="submission" date="2020-05" db="EMBL/GenBank/DDBJ databases">
        <title>WGS assembly of Panicum virgatum.</title>
        <authorList>
            <person name="Lovell J.T."/>
            <person name="Jenkins J."/>
            <person name="Shu S."/>
            <person name="Juenger T.E."/>
            <person name="Schmutz J."/>
        </authorList>
    </citation>
    <scope>NUCLEOTIDE SEQUENCE</scope>
    <source>
        <strain evidence="3">AP13</strain>
    </source>
</reference>
<dbReference type="EMBL" id="CM029043">
    <property type="protein sequence ID" value="KAG2611465.1"/>
    <property type="molecule type" value="Genomic_DNA"/>
</dbReference>
<organism evidence="3 4">
    <name type="scientific">Panicum virgatum</name>
    <name type="common">Blackwell switchgrass</name>
    <dbReference type="NCBI Taxonomy" id="38727"/>
    <lineage>
        <taxon>Eukaryota</taxon>
        <taxon>Viridiplantae</taxon>
        <taxon>Streptophyta</taxon>
        <taxon>Embryophyta</taxon>
        <taxon>Tracheophyta</taxon>
        <taxon>Spermatophyta</taxon>
        <taxon>Magnoliopsida</taxon>
        <taxon>Liliopsida</taxon>
        <taxon>Poales</taxon>
        <taxon>Poaceae</taxon>
        <taxon>PACMAD clade</taxon>
        <taxon>Panicoideae</taxon>
        <taxon>Panicodae</taxon>
        <taxon>Paniceae</taxon>
        <taxon>Panicinae</taxon>
        <taxon>Panicum</taxon>
        <taxon>Panicum sect. Hiantes</taxon>
    </lineage>
</organism>
<evidence type="ECO:0000256" key="1">
    <source>
        <dbReference type="SAM" id="Coils"/>
    </source>
</evidence>
<accession>A0A8T0TQY2</accession>
<feature type="coiled-coil region" evidence="1">
    <location>
        <begin position="74"/>
        <end position="108"/>
    </location>
</feature>